<feature type="domain" description="Fibronectin type-III" evidence="13">
    <location>
        <begin position="586"/>
        <end position="674"/>
    </location>
</feature>
<evidence type="ECO:0000256" key="6">
    <source>
        <dbReference type="ARBA" id="ARBA00022729"/>
    </source>
</evidence>
<dbReference type="InterPro" id="IPR002181">
    <property type="entry name" value="Fibrinogen_a/b/g_C_dom"/>
</dbReference>
<dbReference type="GO" id="GO:0030155">
    <property type="term" value="P:regulation of cell adhesion"/>
    <property type="evidence" value="ECO:0007669"/>
    <property type="project" value="TreeGrafter"/>
</dbReference>
<comment type="subcellular location">
    <subcellularLocation>
        <location evidence="1">Secreted</location>
        <location evidence="1">Extracellular space</location>
        <location evidence="1">Extracellular matrix</location>
    </subcellularLocation>
</comment>
<dbReference type="Gene3D" id="2.10.25.10">
    <property type="entry name" value="Laminin"/>
    <property type="match status" value="18"/>
</dbReference>
<dbReference type="Proteomes" id="UP000770717">
    <property type="component" value="Unassembled WGS sequence"/>
</dbReference>
<keyword evidence="9" id="KW-0325">Glycoprotein</keyword>
<evidence type="ECO:0000256" key="3">
    <source>
        <dbReference type="ARBA" id="ARBA00022525"/>
    </source>
</evidence>
<dbReference type="GO" id="GO:0031175">
    <property type="term" value="P:neuron projection development"/>
    <property type="evidence" value="ECO:0007669"/>
    <property type="project" value="TreeGrafter"/>
</dbReference>
<evidence type="ECO:0000256" key="11">
    <source>
        <dbReference type="SAM" id="MobiDB-lite"/>
    </source>
</evidence>
<dbReference type="SMART" id="SM00060">
    <property type="entry name" value="FN3"/>
    <property type="match status" value="12"/>
</dbReference>
<dbReference type="Pfam" id="PF07974">
    <property type="entry name" value="EGF_2"/>
    <property type="match status" value="2"/>
</dbReference>
<evidence type="ECO:0000259" key="13">
    <source>
        <dbReference type="PROSITE" id="PS50853"/>
    </source>
</evidence>
<feature type="disulfide bond" evidence="10">
    <location>
        <begin position="120"/>
        <end position="129"/>
    </location>
</feature>
<evidence type="ECO:0000313" key="15">
    <source>
        <dbReference type="EMBL" id="KAG9471821.1"/>
    </source>
</evidence>
<evidence type="ECO:0008006" key="17">
    <source>
        <dbReference type="Google" id="ProtNLM"/>
    </source>
</evidence>
<dbReference type="InterPro" id="IPR003961">
    <property type="entry name" value="FN3_dom"/>
</dbReference>
<feature type="region of interest" description="Disordered" evidence="11">
    <location>
        <begin position="1181"/>
        <end position="1222"/>
    </location>
</feature>
<dbReference type="OrthoDB" id="6130531at2759"/>
<dbReference type="FunFam" id="3.90.215.10:FF:000001">
    <property type="entry name" value="Tenascin isoform 1"/>
    <property type="match status" value="1"/>
</dbReference>
<dbReference type="PROSITE" id="PS50853">
    <property type="entry name" value="FN3"/>
    <property type="match status" value="10"/>
</dbReference>
<dbReference type="CDD" id="cd00054">
    <property type="entry name" value="EGF_CA"/>
    <property type="match status" value="3"/>
</dbReference>
<feature type="region of interest" description="Disordered" evidence="11">
    <location>
        <begin position="1031"/>
        <end position="1053"/>
    </location>
</feature>
<feature type="disulfide bond" evidence="10">
    <location>
        <begin position="444"/>
        <end position="454"/>
    </location>
</feature>
<keyword evidence="16" id="KW-1185">Reference proteome</keyword>
<dbReference type="InterPro" id="IPR020837">
    <property type="entry name" value="Fibrinogen_CS"/>
</dbReference>
<feature type="disulfide bond" evidence="10">
    <location>
        <begin position="103"/>
        <end position="113"/>
    </location>
</feature>
<dbReference type="PROSITE" id="PS51406">
    <property type="entry name" value="FIBRINOGEN_C_2"/>
    <property type="match status" value="1"/>
</dbReference>
<evidence type="ECO:0000256" key="4">
    <source>
        <dbReference type="ARBA" id="ARBA00022530"/>
    </source>
</evidence>
<dbReference type="InterPro" id="IPR036116">
    <property type="entry name" value="FN3_sf"/>
</dbReference>
<dbReference type="Pfam" id="PF00147">
    <property type="entry name" value="Fibrinogen_C"/>
    <property type="match status" value="1"/>
</dbReference>
<feature type="compositionally biased region" description="Basic and acidic residues" evidence="11">
    <location>
        <begin position="1422"/>
        <end position="1435"/>
    </location>
</feature>
<keyword evidence="6" id="KW-0732">Signal</keyword>
<dbReference type="SUPFAM" id="SSF56496">
    <property type="entry name" value="Fibrinogen C-terminal domain-like"/>
    <property type="match status" value="1"/>
</dbReference>
<dbReference type="InterPro" id="IPR050991">
    <property type="entry name" value="ECM_Regulatory_Proteins"/>
</dbReference>
<dbReference type="GO" id="GO:0005615">
    <property type="term" value="C:extracellular space"/>
    <property type="evidence" value="ECO:0007669"/>
    <property type="project" value="TreeGrafter"/>
</dbReference>
<evidence type="ECO:0000256" key="5">
    <source>
        <dbReference type="ARBA" id="ARBA00022536"/>
    </source>
</evidence>
<dbReference type="InterPro" id="IPR014716">
    <property type="entry name" value="Fibrinogen_a/b/g_C_1"/>
</dbReference>
<dbReference type="PANTHER" id="PTHR46708">
    <property type="entry name" value="TENASCIN"/>
    <property type="match status" value="1"/>
</dbReference>
<dbReference type="InterPro" id="IPR013783">
    <property type="entry name" value="Ig-like_fold"/>
</dbReference>
<feature type="domain" description="Fibronectin type-III" evidence="13">
    <location>
        <begin position="1729"/>
        <end position="1820"/>
    </location>
</feature>
<dbReference type="InterPro" id="IPR041161">
    <property type="entry name" value="EGF_Tenascin"/>
</dbReference>
<feature type="domain" description="Fibronectin type-III" evidence="13">
    <location>
        <begin position="675"/>
        <end position="763"/>
    </location>
</feature>
<evidence type="ECO:0000256" key="9">
    <source>
        <dbReference type="ARBA" id="ARBA00023180"/>
    </source>
</evidence>
<feature type="compositionally biased region" description="Basic and acidic residues" evidence="11">
    <location>
        <begin position="1392"/>
        <end position="1409"/>
    </location>
</feature>
<dbReference type="Pfam" id="PF23106">
    <property type="entry name" value="EGF_Teneurin"/>
    <property type="match status" value="5"/>
</dbReference>
<comment type="similarity">
    <text evidence="2">Belongs to the tenascin family.</text>
</comment>
<reference evidence="15" key="1">
    <citation type="thesis" date="2020" institute="ProQuest LLC" country="789 East Eisenhower Parkway, Ann Arbor, MI, USA">
        <title>Comparative Genomics and Chromosome Evolution.</title>
        <authorList>
            <person name="Mudd A.B."/>
        </authorList>
    </citation>
    <scope>NUCLEOTIDE SEQUENCE</scope>
    <source>
        <strain evidence="15">HN-11 Male</strain>
        <tissue evidence="15">Kidney and liver</tissue>
    </source>
</reference>
<feature type="disulfide bond" evidence="10">
    <location>
        <begin position="275"/>
        <end position="284"/>
    </location>
</feature>
<keyword evidence="3" id="KW-0964">Secreted</keyword>
<dbReference type="PROSITE" id="PS00022">
    <property type="entry name" value="EGF_1"/>
    <property type="match status" value="7"/>
</dbReference>
<dbReference type="Pfam" id="PF00041">
    <property type="entry name" value="fn3"/>
    <property type="match status" value="11"/>
</dbReference>
<dbReference type="PROSITE" id="PS01186">
    <property type="entry name" value="EGF_2"/>
    <property type="match status" value="6"/>
</dbReference>
<dbReference type="EMBL" id="WNTK01000097">
    <property type="protein sequence ID" value="KAG9471821.1"/>
    <property type="molecule type" value="Genomic_DNA"/>
</dbReference>
<dbReference type="CDD" id="cd00087">
    <property type="entry name" value="FReD"/>
    <property type="match status" value="1"/>
</dbReference>
<dbReference type="CDD" id="cd00063">
    <property type="entry name" value="FN3"/>
    <property type="match status" value="11"/>
</dbReference>
<feature type="domain" description="Fibronectin type-III" evidence="13">
    <location>
        <begin position="1915"/>
        <end position="2007"/>
    </location>
</feature>
<dbReference type="Gene3D" id="3.90.215.10">
    <property type="entry name" value="Gamma Fibrinogen, chain A, domain 1"/>
    <property type="match status" value="1"/>
</dbReference>
<evidence type="ECO:0000256" key="1">
    <source>
        <dbReference type="ARBA" id="ARBA00004498"/>
    </source>
</evidence>
<evidence type="ECO:0000259" key="12">
    <source>
        <dbReference type="PROSITE" id="PS50026"/>
    </source>
</evidence>
<feature type="compositionally biased region" description="Polar residues" evidence="11">
    <location>
        <begin position="791"/>
        <end position="800"/>
    </location>
</feature>
<gene>
    <name evidence="15" type="ORF">GDO78_022597</name>
</gene>
<feature type="domain" description="Fibronectin type-III" evidence="13">
    <location>
        <begin position="2297"/>
        <end position="2383"/>
    </location>
</feature>
<evidence type="ECO:0000259" key="14">
    <source>
        <dbReference type="PROSITE" id="PS51406"/>
    </source>
</evidence>
<dbReference type="InterPro" id="IPR036056">
    <property type="entry name" value="Fibrinogen-like_C"/>
</dbReference>
<feature type="disulfide bond" evidence="10">
    <location>
        <begin position="258"/>
        <end position="268"/>
    </location>
</feature>
<feature type="domain" description="Fibronectin type-III" evidence="13">
    <location>
        <begin position="2384"/>
        <end position="2475"/>
    </location>
</feature>
<feature type="domain" description="Fibronectin type-III" evidence="13">
    <location>
        <begin position="1826"/>
        <end position="1914"/>
    </location>
</feature>
<name>A0A8J6EN08_ELECQ</name>
<feature type="domain" description="Fibronectin type-III" evidence="13">
    <location>
        <begin position="2204"/>
        <end position="2293"/>
    </location>
</feature>
<dbReference type="Gene3D" id="2.60.40.10">
    <property type="entry name" value="Immunoglobulins"/>
    <property type="match status" value="11"/>
</dbReference>
<feature type="compositionally biased region" description="Polar residues" evidence="11">
    <location>
        <begin position="1299"/>
        <end position="1310"/>
    </location>
</feature>
<dbReference type="Pfam" id="PF25024">
    <property type="entry name" value="EGF_TEN"/>
    <property type="match status" value="1"/>
</dbReference>
<evidence type="ECO:0000256" key="7">
    <source>
        <dbReference type="ARBA" id="ARBA00022737"/>
    </source>
</evidence>
<accession>A0A8J6EN08</accession>
<protein>
    <recommendedName>
        <fullName evidence="17">Tenascin</fullName>
    </recommendedName>
</protein>
<feature type="compositionally biased region" description="Basic and acidic residues" evidence="11">
    <location>
        <begin position="1359"/>
        <end position="1375"/>
    </location>
</feature>
<sequence length="2780" mass="305618">MGDKCQLKTCPEDCNDQGRCVNGQCICFEGFSGVSCGFKACPNNCHQHGRCEDGACICDSGFTGEDCSSRTCPKNCMNRGKCEGGICVCQSGFSGPDCGLRGCPRKCLNRGRCENGVCVCSPGFYGEDCSSRGCPNNCQGRGDCEYGVCVCDTGFTGPDCGIKTCLNDCNGNGRCEDGVCLCDSGSYGEDCAYKTCPEDCNEQGQCINGKCKCDSGFVGPDCGIRVCSEECEKRGRCEDGECICNPGFTGTDCEIRTCPNDCSNQGTCEDGQCICYSGYTGVDCKSRTCLNKCHNRGQCEDGVCICNAGFSGTDCGSKACPKNCNGNGQCINGKCICNPGFIGPVCGTRTCPAECTRHGRCVRGTCVCSPGYTGVDCSTRTCPKNCHSRGSCEGGVCFCESGFTGLDCGTKTCPNNCYDRGHCEEGTCVCDYGFTGTDCGTRTCPNDCHNRGRCDDGVCICEPGYTGQDCESRTCPNDCHKQGICQDGKCVCLVGYTGLDCGSRTCPKDCNNQGRCEDACPRNCNNNGQCVNGKCVCNPGYSGPVCGARSCPENCSGRGKCTNGICVCKKGFSGPDCSLEAIEVYEITGLRVTIEEESAVTLEWDQPPSVPDSYDITFKAKKENGVITDTIDGSLTTYRQTGLAPGEEYIINMQPRKGSTLGPETSIMAKTRIETPRGFRVADVTYSSLLLRWERPQFLPDRYIVTLIHPNGKEKKLRVPGKGDRIKVTGLDDNTEYRVLLRSEKGQEQSQDTEITGTTAGEERKRLIVEKTSVVHEPVDLSHTVDTVNLETSRQGNQYRPNLPRKEHPHAKEEEEESKEITTDGQKGSRVVHTQKNIKTIITTIYETHRSKGSPGDTYDEHEDSEYLSKMPINTQDKRVVTSVNSEEDSELVKALDRKGNLPGTKVQRWIITKNITRFEPSKTKIPIHLYEGESELSEDVHTTTNFQTKEHIIDSGLLPDTSSIAKKLLEFDSLQTKSVEKTTTDHSESASYGKNIPHKVPYSGREGILDISKSGFNPETSTESHLKSVETGFTGEEQDLDDLTDPTKSRKRVSTSVQVNKFVNVSRRKIAGREENTEMYNETVGVEGHGRELPPSMKPKNQTRIWGPQIKAVIENLPEKLSLYNGTFIQRLESYLRATNYPLRGNQTVQSVARAIFLYLVKWKPHTFTGMVYDRLPLKTPGATGNPQPVGASRLQGNTGKTKTDNRLQHGGKATDNSQEEDVLVNRPDATRTVSLVPKIEALGRVEAAGEINIPIILTMDKSGADSEEADKNLNSIGRAPALRDNIKSVVEEDSSKTSKPTVDKSTVPQKRLPPSKKVIPLKPKTEDKTGKQAFTEKSDTEVEPGPISAGSNVLEYDTLKKDTLESTKKEPNEKTFSNPRTGSGAVNIDGHVHGGDKEEHGTDDSLVGHKFSTGFVTDQTAKEHPRSESKQLWEETGGGHVASRTQPNRTGSGAVNTDGHVQGGEKEEHGTDNSPVGHKISTGFVTDQIAKEHPRSENKQLQEETGGGHVPSRTQPNNSRKKGPHKPTKTHEVEKERIVHKVVGDVNMPNSQMPTQETPVTSGTHGVEDKFLGINQLVGSAEDQDKTGPIQSPIVLKVPSPGAQGRPSIQERTPTSLVISLEGLGFIWDKTVIIYSPWPPVAGSTPQQIEVERGVRQVEIRDLVPGTSYRLDLHGMLRGRSSKSYSLVAETAPLTTTMQPHVEVTTRPPYTTEVTTSKAKPSGHVAPMGGLQVQDITSNSVTLIWKAKPHFFETFLIRYEDMTDSLGPKEVTVPGDQREVTLQDLSQSTRYAISLYGVRGGKLSRPLKEEVTTDSSPDKGTPPRLSPLSVSEVRSDSFRVTWEPLDGDFDAYVLQYGPVGGSYKEETLKGDETTFLITGLVAGVNYTVEIRGVLGDSYSEPESTFVFTEKPKPPRLESLSLSDVRSDSAHLTWEVSGGDFDSFILNYRDAEGQLREFNIENDLRSFDVKELKPGKKYKFFLYGLTGGKKSKPVTAETITEKTTPPRLESFSVTDIYSESVRLSWKVISGEFDSFLLMYRDAEGKPKEITLDNHQRSIEVENLKPGKRYKFILYGISGGKRSKASIVETTTVQRKVVPSASSLLDPRLVKLVATDVTQESITLSWTVEGNSPFDSIVVQCRDPDGRVREIEIAGDDFSTIVHGLNPASKYKCNVYGLQGEKRSMPLSTEVMTARILETQSPPIYSDLYLSPHGPHAMYVSWEAPEGAFDSFIVEYAIQGQEESSSTVSIAGTERTVLLSGLQPDTVYTVKLHRNLKGEEHSSLEATGKTGPLDLEPPRKLTFTNIKETSAVVNWELPNPETTTFKVSYQLADGGEPESTSVVGSSTPLKGLIPGTHYEVTVVSTRGFEESQPLTDFFTTAGGGPRSLRAHDVTEVSALLRWEAPTGPVDRYLVTYRAENIPLVTVPVPGDRTELPLSGLHPHMEYFASVQSSQGSMTSAPTSTSFITSVDTPRDLRASQITAQSALLTWKALDTIPDGYLLTYQAPQGEIKEIRVSPHLSSFTLNQLNPTTQYRVQLKALRGGTSSAPISTSFTTGRIRFPYPRDCWEHRMNGEVQNRTFPIYLGGDKEKMVMVFCDMETDGGGWVVFQRRLDGRTDFYRDWEDYRNGFGNLTSEFWLGNVALHQISSSGSYELRVDLRTAAEAAYALYDDFRVESEEQMFRLRLGQYKGNAGDSMGYHNNMVFATRDRDTQPRIVPCAMSYRGAWWYRNCHYANLNGLYNNNKDHQGINWKTWKGFEFSIPFTEMKMRPRGVGNRQRL</sequence>
<dbReference type="InterPro" id="IPR000742">
    <property type="entry name" value="EGF"/>
</dbReference>
<evidence type="ECO:0000256" key="2">
    <source>
        <dbReference type="ARBA" id="ARBA00008673"/>
    </source>
</evidence>
<dbReference type="PROSITE" id="PS50026">
    <property type="entry name" value="EGF_3"/>
    <property type="match status" value="3"/>
</dbReference>
<dbReference type="SMART" id="SM00286">
    <property type="entry name" value="PTI"/>
    <property type="match status" value="9"/>
</dbReference>
<dbReference type="FunFam" id="2.10.25.10:FF:000001">
    <property type="entry name" value="Tenascin C"/>
    <property type="match status" value="12"/>
</dbReference>
<organism evidence="15 16">
    <name type="scientific">Eleutherodactylus coqui</name>
    <name type="common">Puerto Rican coqui</name>
    <dbReference type="NCBI Taxonomy" id="57060"/>
    <lineage>
        <taxon>Eukaryota</taxon>
        <taxon>Metazoa</taxon>
        <taxon>Chordata</taxon>
        <taxon>Craniata</taxon>
        <taxon>Vertebrata</taxon>
        <taxon>Euteleostomi</taxon>
        <taxon>Amphibia</taxon>
        <taxon>Batrachia</taxon>
        <taxon>Anura</taxon>
        <taxon>Neobatrachia</taxon>
        <taxon>Hyloidea</taxon>
        <taxon>Eleutherodactylidae</taxon>
        <taxon>Eleutherodactylinae</taxon>
        <taxon>Eleutherodactylus</taxon>
        <taxon>Eleutherodactylus</taxon>
    </lineage>
</organism>
<feature type="region of interest" description="Disordered" evidence="11">
    <location>
        <begin position="791"/>
        <end position="832"/>
    </location>
</feature>
<dbReference type="SMART" id="SM00181">
    <property type="entry name" value="EGF"/>
    <property type="match status" value="17"/>
</dbReference>
<feature type="domain" description="Fibronectin type-III" evidence="13">
    <location>
        <begin position="2008"/>
        <end position="2096"/>
    </location>
</feature>
<keyword evidence="7" id="KW-0677">Repeat</keyword>
<feature type="region of interest" description="Disordered" evidence="11">
    <location>
        <begin position="1808"/>
        <end position="1832"/>
    </location>
</feature>
<feature type="domain" description="EGF-like" evidence="12">
    <location>
        <begin position="99"/>
        <end position="130"/>
    </location>
</feature>
<keyword evidence="4" id="KW-0272">Extracellular matrix</keyword>
<evidence type="ECO:0000256" key="10">
    <source>
        <dbReference type="PROSITE-ProRule" id="PRU00076"/>
    </source>
</evidence>
<feature type="domain" description="EGF-like" evidence="12">
    <location>
        <begin position="440"/>
        <end position="471"/>
    </location>
</feature>
<evidence type="ECO:0000256" key="8">
    <source>
        <dbReference type="ARBA" id="ARBA00023157"/>
    </source>
</evidence>
<feature type="compositionally biased region" description="Basic residues" evidence="11">
    <location>
        <begin position="1521"/>
        <end position="1530"/>
    </location>
</feature>
<feature type="domain" description="Fibronectin type-III" evidence="13">
    <location>
        <begin position="2106"/>
        <end position="2199"/>
    </location>
</feature>
<dbReference type="PROSITE" id="PS00514">
    <property type="entry name" value="FIBRINOGEN_C_1"/>
    <property type="match status" value="1"/>
</dbReference>
<dbReference type="Pfam" id="PF18720">
    <property type="entry name" value="EGF_Tenascin"/>
    <property type="match status" value="1"/>
</dbReference>
<feature type="domain" description="EGF-like" evidence="12">
    <location>
        <begin position="254"/>
        <end position="285"/>
    </location>
</feature>
<feature type="region of interest" description="Disordered" evidence="11">
    <location>
        <begin position="1291"/>
        <end position="1536"/>
    </location>
</feature>
<proteinExistence type="inferred from homology"/>
<dbReference type="PANTHER" id="PTHR46708:SF3">
    <property type="entry name" value="TENASCIN-X"/>
    <property type="match status" value="1"/>
</dbReference>
<keyword evidence="8 10" id="KW-1015">Disulfide bond</keyword>
<feature type="disulfide bond" evidence="10">
    <location>
        <begin position="461"/>
        <end position="470"/>
    </location>
</feature>
<comment type="caution">
    <text evidence="15">The sequence shown here is derived from an EMBL/GenBank/DDBJ whole genome shotgun (WGS) entry which is preliminary data.</text>
</comment>
<evidence type="ECO:0000313" key="16">
    <source>
        <dbReference type="Proteomes" id="UP000770717"/>
    </source>
</evidence>
<comment type="caution">
    <text evidence="10">Lacks conserved residue(s) required for the propagation of feature annotation.</text>
</comment>
<feature type="compositionally biased region" description="Basic and acidic residues" evidence="11">
    <location>
        <begin position="1491"/>
        <end position="1504"/>
    </location>
</feature>
<dbReference type="SMART" id="SM00186">
    <property type="entry name" value="FBG"/>
    <property type="match status" value="1"/>
</dbReference>
<feature type="compositionally biased region" description="Basic and acidic residues" evidence="11">
    <location>
        <begin position="804"/>
        <end position="813"/>
    </location>
</feature>
<dbReference type="InterPro" id="IPR013111">
    <property type="entry name" value="EGF_extracell"/>
</dbReference>
<keyword evidence="5 10" id="KW-0245">EGF-like domain</keyword>
<feature type="compositionally biased region" description="Basic and acidic residues" evidence="11">
    <location>
        <begin position="1325"/>
        <end position="1342"/>
    </location>
</feature>
<dbReference type="SUPFAM" id="SSF49265">
    <property type="entry name" value="Fibronectin type III"/>
    <property type="match status" value="7"/>
</dbReference>
<feature type="domain" description="Fibrinogen C-terminal" evidence="14">
    <location>
        <begin position="2558"/>
        <end position="2773"/>
    </location>
</feature>
<feature type="compositionally biased region" description="Polar residues" evidence="11">
    <location>
        <begin position="1445"/>
        <end position="1457"/>
    </location>
</feature>